<dbReference type="STRING" id="326427.Cagg_0298"/>
<protein>
    <recommendedName>
        <fullName evidence="1">DUF58 domain-containing protein</fullName>
    </recommendedName>
</protein>
<accession>B8G2U0</accession>
<dbReference type="PANTHER" id="PTHR33608">
    <property type="entry name" value="BLL2464 PROTEIN"/>
    <property type="match status" value="1"/>
</dbReference>
<evidence type="ECO:0000313" key="3">
    <source>
        <dbReference type="Proteomes" id="UP000002508"/>
    </source>
</evidence>
<reference evidence="2" key="1">
    <citation type="submission" date="2008-12" db="EMBL/GenBank/DDBJ databases">
        <title>Complete sequence of Chloroflexus aggregans DSM 9485.</title>
        <authorList>
            <consortium name="US DOE Joint Genome Institute"/>
            <person name="Lucas S."/>
            <person name="Copeland A."/>
            <person name="Lapidus A."/>
            <person name="Glavina del Rio T."/>
            <person name="Dalin E."/>
            <person name="Tice H."/>
            <person name="Pitluck S."/>
            <person name="Foster B."/>
            <person name="Larimer F."/>
            <person name="Land M."/>
            <person name="Hauser L."/>
            <person name="Kyrpides N."/>
            <person name="Mikhailova N."/>
            <person name="Bryant D."/>
            <person name="Richardson P."/>
        </authorList>
    </citation>
    <scope>NUCLEOTIDE SEQUENCE</scope>
    <source>
        <strain evidence="2">DSM 9485</strain>
    </source>
</reference>
<sequence>MWFATIFRRKTTPTEPPLFDEAFLRRLERLSLQAQRTLRGTPIVGRHPSRQQMPATVFTDHRPYVAGDDPRYLDWHAYARQEHLLVRLGEVEQDVTVSVIVDTSRSMATGDPQRFRLALQLTGAIGYVALAHGDQVSVFAGDQEHPIFGPVRGKTLSTVMFRSLQALSPAPSIDVAQIARQTARRNPHGGLVLLISDLLTPMPVEVLAQHLPAPRWQVQILHLLSRAELDPALSGSLELVDSETGMQLTVDLDDETLAAYRAATSAWRTALAQRCARRGIDYASVMCDWPLERQIIPFLRIRRFLG</sequence>
<dbReference type="KEGG" id="cag:Cagg_0298"/>
<dbReference type="EMBL" id="CP001337">
    <property type="protein sequence ID" value="ACL23244.1"/>
    <property type="molecule type" value="Genomic_DNA"/>
</dbReference>
<dbReference type="RefSeq" id="WP_012615610.1">
    <property type="nucleotide sequence ID" value="NC_011831.1"/>
</dbReference>
<dbReference type="PANTHER" id="PTHR33608:SF7">
    <property type="entry name" value="DUF58 DOMAIN-CONTAINING PROTEIN"/>
    <property type="match status" value="1"/>
</dbReference>
<dbReference type="InterPro" id="IPR002881">
    <property type="entry name" value="DUF58"/>
</dbReference>
<dbReference type="AlphaFoldDB" id="B8G2U0"/>
<dbReference type="OrthoDB" id="9776116at2"/>
<dbReference type="HOGENOM" id="CLU_054927_3_1_0"/>
<evidence type="ECO:0000259" key="1">
    <source>
        <dbReference type="Pfam" id="PF01882"/>
    </source>
</evidence>
<name>B8G2U0_CHLAD</name>
<evidence type="ECO:0000313" key="2">
    <source>
        <dbReference type="EMBL" id="ACL23244.1"/>
    </source>
</evidence>
<keyword evidence="3" id="KW-1185">Reference proteome</keyword>
<proteinExistence type="predicted"/>
<gene>
    <name evidence="2" type="ordered locus">Cagg_0298</name>
</gene>
<organism evidence="2 3">
    <name type="scientific">Chloroflexus aggregans (strain MD-66 / DSM 9485)</name>
    <dbReference type="NCBI Taxonomy" id="326427"/>
    <lineage>
        <taxon>Bacteria</taxon>
        <taxon>Bacillati</taxon>
        <taxon>Chloroflexota</taxon>
        <taxon>Chloroflexia</taxon>
        <taxon>Chloroflexales</taxon>
        <taxon>Chloroflexineae</taxon>
        <taxon>Chloroflexaceae</taxon>
        <taxon>Chloroflexus</taxon>
    </lineage>
</organism>
<dbReference type="Pfam" id="PF01882">
    <property type="entry name" value="DUF58"/>
    <property type="match status" value="1"/>
</dbReference>
<feature type="domain" description="DUF58" evidence="1">
    <location>
        <begin position="60"/>
        <end position="266"/>
    </location>
</feature>
<dbReference type="eggNOG" id="COG1721">
    <property type="taxonomic scope" value="Bacteria"/>
</dbReference>
<dbReference type="Proteomes" id="UP000002508">
    <property type="component" value="Chromosome"/>
</dbReference>